<keyword evidence="4" id="KW-1185">Reference proteome</keyword>
<reference evidence="3 4" key="1">
    <citation type="submission" date="2018-05" db="EMBL/GenBank/DDBJ databases">
        <title>Genomic Encyclopedia of Type Strains, Phase IV (KMG-IV): sequencing the most valuable type-strain genomes for metagenomic binning, comparative biology and taxonomic classification.</title>
        <authorList>
            <person name="Goeker M."/>
        </authorList>
    </citation>
    <scope>NUCLEOTIDE SEQUENCE [LARGE SCALE GENOMIC DNA]</scope>
    <source>
        <strain evidence="3 4">DSM 25350</strain>
    </source>
</reference>
<accession>A0A316G8K0</accession>
<organism evidence="3 4">
    <name type="scientific">Pleionea mediterranea</name>
    <dbReference type="NCBI Taxonomy" id="523701"/>
    <lineage>
        <taxon>Bacteria</taxon>
        <taxon>Pseudomonadati</taxon>
        <taxon>Pseudomonadota</taxon>
        <taxon>Gammaproteobacteria</taxon>
        <taxon>Oceanospirillales</taxon>
        <taxon>Pleioneaceae</taxon>
        <taxon>Pleionea</taxon>
    </lineage>
</organism>
<evidence type="ECO:0000256" key="2">
    <source>
        <dbReference type="PIRSR" id="PIRSR617939-2"/>
    </source>
</evidence>
<dbReference type="SUPFAM" id="SSF110857">
    <property type="entry name" value="Gamma-glutamyl cyclotransferase-like"/>
    <property type="match status" value="1"/>
</dbReference>
<dbReference type="CDD" id="cd06661">
    <property type="entry name" value="GGCT_like"/>
    <property type="match status" value="1"/>
</dbReference>
<dbReference type="RefSeq" id="WP_280951671.1">
    <property type="nucleotide sequence ID" value="NZ_QGGU01000006.1"/>
</dbReference>
<evidence type="ECO:0000313" key="4">
    <source>
        <dbReference type="Proteomes" id="UP000245790"/>
    </source>
</evidence>
<dbReference type="GO" id="GO:0003839">
    <property type="term" value="F:gamma-glutamylcyclotransferase activity"/>
    <property type="evidence" value="ECO:0007669"/>
    <property type="project" value="InterPro"/>
</dbReference>
<dbReference type="InterPro" id="IPR017939">
    <property type="entry name" value="G-Glutamylcylcotransferase"/>
</dbReference>
<dbReference type="Proteomes" id="UP000245790">
    <property type="component" value="Unassembled WGS sequence"/>
</dbReference>
<evidence type="ECO:0000256" key="1">
    <source>
        <dbReference type="ARBA" id="ARBA00023239"/>
    </source>
</evidence>
<dbReference type="EMBL" id="QGGU01000006">
    <property type="protein sequence ID" value="PWK50797.1"/>
    <property type="molecule type" value="Genomic_DNA"/>
</dbReference>
<dbReference type="Gene3D" id="3.10.490.10">
    <property type="entry name" value="Gamma-glutamyl cyclotransferase-like"/>
    <property type="match status" value="1"/>
</dbReference>
<dbReference type="Pfam" id="PF13772">
    <property type="entry name" value="AIG2_2"/>
    <property type="match status" value="1"/>
</dbReference>
<keyword evidence="1" id="KW-0456">Lyase</keyword>
<comment type="caution">
    <text evidence="3">The sequence shown here is derived from an EMBL/GenBank/DDBJ whole genome shotgun (WGS) entry which is preliminary data.</text>
</comment>
<name>A0A316G8K0_9GAMM</name>
<feature type="binding site" evidence="2">
    <location>
        <begin position="4"/>
        <end position="9"/>
    </location>
    <ligand>
        <name>substrate</name>
    </ligand>
</feature>
<proteinExistence type="predicted"/>
<feature type="binding site" evidence="2">
    <location>
        <position position="166"/>
    </location>
    <ligand>
        <name>substrate</name>
    </ligand>
</feature>
<gene>
    <name evidence="3" type="ORF">C8D97_10684</name>
</gene>
<evidence type="ECO:0000313" key="3">
    <source>
        <dbReference type="EMBL" id="PWK50797.1"/>
    </source>
</evidence>
<dbReference type="PANTHER" id="PTHR12935">
    <property type="entry name" value="GAMMA-GLUTAMYLCYCLOTRANSFERASE"/>
    <property type="match status" value="1"/>
</dbReference>
<protein>
    <submittedName>
        <fullName evidence="3">AIG2 family protein</fullName>
    </submittedName>
</protein>
<dbReference type="InterPro" id="IPR013024">
    <property type="entry name" value="GGCT-like"/>
</dbReference>
<dbReference type="InterPro" id="IPR036568">
    <property type="entry name" value="GGCT-like_sf"/>
</dbReference>
<dbReference type="AlphaFoldDB" id="A0A316G8K0"/>
<dbReference type="PANTHER" id="PTHR12935:SF0">
    <property type="entry name" value="GAMMA-GLUTAMYLCYCLOTRANSFERASE"/>
    <property type="match status" value="1"/>
</dbReference>
<sequence length="209" mass="23489">MIYYFAYGSNMSYQRIAARVSQCESLGVYYLPQYQFKCHKVGLDGSAKGNAFYTGDESRIYGVLYALSDTDKTLLDTIEGVGKGYECRKVTVYDYSNADTSAYTRAYTSDSESTHASLKLSNLRASNLKSSNVKSSAETTNSQQEKIAYLYAATNINDCLLPFCWYKHHIEFGAAQAKLPESYREQISQLPCQEDPDTQRAALEMAIYN</sequence>